<evidence type="ECO:0000313" key="2">
    <source>
        <dbReference type="Proteomes" id="UP001152562"/>
    </source>
</evidence>
<proteinExistence type="predicted"/>
<dbReference type="GO" id="GO:0030681">
    <property type="term" value="C:multimeric ribonuclease P complex"/>
    <property type="evidence" value="ECO:0007669"/>
    <property type="project" value="TreeGrafter"/>
</dbReference>
<gene>
    <name evidence="1" type="ORF">PIBRA_LOCUS12488</name>
</gene>
<dbReference type="PANTHER" id="PTHR15396">
    <property type="entry name" value="RIBONUCLEASE P PROTEIN SUBUNIT P40"/>
    <property type="match status" value="1"/>
</dbReference>
<dbReference type="GO" id="GO:0001682">
    <property type="term" value="P:tRNA 5'-leader removal"/>
    <property type="evidence" value="ECO:0007669"/>
    <property type="project" value="InterPro"/>
</dbReference>
<evidence type="ECO:0000313" key="1">
    <source>
        <dbReference type="EMBL" id="CAH4036728.1"/>
    </source>
</evidence>
<comment type="caution">
    <text evidence="1">The sequence shown here is derived from an EMBL/GenBank/DDBJ whole genome shotgun (WGS) entry which is preliminary data.</text>
</comment>
<accession>A0A9P0XFI4</accession>
<dbReference type="Pfam" id="PF08584">
    <property type="entry name" value="Ribonuc_P_40"/>
    <property type="match status" value="1"/>
</dbReference>
<dbReference type="PANTHER" id="PTHR15396:SF1">
    <property type="entry name" value="RIBONUCLEASE P PROTEIN SUBUNIT P40"/>
    <property type="match status" value="1"/>
</dbReference>
<dbReference type="GO" id="GO:0000172">
    <property type="term" value="C:ribonuclease MRP complex"/>
    <property type="evidence" value="ECO:0007669"/>
    <property type="project" value="TreeGrafter"/>
</dbReference>
<organism evidence="1 2">
    <name type="scientific">Pieris brassicae</name>
    <name type="common">White butterfly</name>
    <name type="synonym">Large white butterfly</name>
    <dbReference type="NCBI Taxonomy" id="7116"/>
    <lineage>
        <taxon>Eukaryota</taxon>
        <taxon>Metazoa</taxon>
        <taxon>Ecdysozoa</taxon>
        <taxon>Arthropoda</taxon>
        <taxon>Hexapoda</taxon>
        <taxon>Insecta</taxon>
        <taxon>Pterygota</taxon>
        <taxon>Neoptera</taxon>
        <taxon>Endopterygota</taxon>
        <taxon>Lepidoptera</taxon>
        <taxon>Glossata</taxon>
        <taxon>Ditrysia</taxon>
        <taxon>Papilionoidea</taxon>
        <taxon>Pieridae</taxon>
        <taxon>Pierinae</taxon>
        <taxon>Pieris</taxon>
    </lineage>
</organism>
<dbReference type="InterPro" id="IPR013893">
    <property type="entry name" value="RNase_P_Rpp40"/>
</dbReference>
<dbReference type="GO" id="GO:0000171">
    <property type="term" value="F:ribonuclease MRP activity"/>
    <property type="evidence" value="ECO:0007669"/>
    <property type="project" value="TreeGrafter"/>
</dbReference>
<sequence length="339" mass="38804">MLCPDICKFSAPKTICSLQKNISFSKALDRIRNNSFYRSVIITCPDEIKLPNSIEEAVFEDSDYYKISNCPITEFIDSTFIETFIKNGKLYCLSILNSCMNHNGFAVTQDGLLTLHVLSSVYQTLGIEGTKCPHDFYDIKIDLYDIKSIKRLSNNLSKLDKFNLYITWEPNNENVCPSTIAKYFCDKNYVVTQHSIRGTKLSPDIEQIPSLDADIVEVVEWMGMVAHNANLIPPENYVSSYYIPESLNPIQTTRISVMIIKGFLTPNLLCKLAQHLFQHVSSRELENYWSALSMQTVEESLYQWYPSTSRIFQSHNSSTNIFFTSNDAIIYSIGHLMYS</sequence>
<keyword evidence="2" id="KW-1185">Reference proteome</keyword>
<reference evidence="1" key="1">
    <citation type="submission" date="2022-05" db="EMBL/GenBank/DDBJ databases">
        <authorList>
            <person name="Okamura Y."/>
        </authorList>
    </citation>
    <scope>NUCLEOTIDE SEQUENCE</scope>
</reference>
<dbReference type="AlphaFoldDB" id="A0A9P0XFI4"/>
<name>A0A9P0XFI4_PIEBR</name>
<dbReference type="Proteomes" id="UP001152562">
    <property type="component" value="Unassembled WGS sequence"/>
</dbReference>
<protein>
    <submittedName>
        <fullName evidence="1">Uncharacterized protein</fullName>
    </submittedName>
</protein>
<dbReference type="EMBL" id="CALOZG010000079">
    <property type="protein sequence ID" value="CAH4036728.1"/>
    <property type="molecule type" value="Genomic_DNA"/>
</dbReference>
<dbReference type="GO" id="GO:0004526">
    <property type="term" value="F:ribonuclease P activity"/>
    <property type="evidence" value="ECO:0007669"/>
    <property type="project" value="TreeGrafter"/>
</dbReference>
<dbReference type="GO" id="GO:0000447">
    <property type="term" value="P:endonucleolytic cleavage in ITS1 to separate SSU-rRNA from 5.8S rRNA and LSU-rRNA from tricistronic rRNA transcript (SSU-rRNA, 5.8S rRNA, LSU-rRNA)"/>
    <property type="evidence" value="ECO:0007669"/>
    <property type="project" value="TreeGrafter"/>
</dbReference>